<name>A0A9X3IHL8_9GAMM</name>
<dbReference type="Proteomes" id="UP001146019">
    <property type="component" value="Unassembled WGS sequence"/>
</dbReference>
<dbReference type="AlphaFoldDB" id="A0A9X3IHL8"/>
<reference evidence="1" key="1">
    <citation type="submission" date="2022-11" db="EMBL/GenBank/DDBJ databases">
        <title>Biodiversity and phylogenetic relationships of bacteria.</title>
        <authorList>
            <person name="Machado R.A.R."/>
            <person name="Bhat A."/>
            <person name="Loulou A."/>
            <person name="Kallel S."/>
        </authorList>
    </citation>
    <scope>NUCLEOTIDE SEQUENCE</scope>
    <source>
        <strain evidence="1">A-IN1</strain>
    </source>
</reference>
<organism evidence="1 2">
    <name type="scientific">Acinetobacter nematophilus</name>
    <dbReference type="NCBI Taxonomy" id="2994642"/>
    <lineage>
        <taxon>Bacteria</taxon>
        <taxon>Pseudomonadati</taxon>
        <taxon>Pseudomonadota</taxon>
        <taxon>Gammaproteobacteria</taxon>
        <taxon>Moraxellales</taxon>
        <taxon>Moraxellaceae</taxon>
        <taxon>Acinetobacter</taxon>
    </lineage>
</organism>
<dbReference type="Gene3D" id="3.30.500.20">
    <property type="entry name" value="BH3703-like domains"/>
    <property type="match status" value="1"/>
</dbReference>
<protein>
    <submittedName>
        <fullName evidence="1">Uncharacterized protein</fullName>
    </submittedName>
</protein>
<keyword evidence="2" id="KW-1185">Reference proteome</keyword>
<accession>A0A9X3IHL8</accession>
<gene>
    <name evidence="1" type="ORF">OSH00_14425</name>
</gene>
<dbReference type="InterPro" id="IPR036170">
    <property type="entry name" value="YezG-like_sf"/>
</dbReference>
<proteinExistence type="predicted"/>
<evidence type="ECO:0000313" key="2">
    <source>
        <dbReference type="Proteomes" id="UP001146019"/>
    </source>
</evidence>
<evidence type="ECO:0000313" key="1">
    <source>
        <dbReference type="EMBL" id="MCX5468922.1"/>
    </source>
</evidence>
<dbReference type="RefSeq" id="WP_266131001.1">
    <property type="nucleotide sequence ID" value="NZ_JAPKMY010000008.1"/>
</dbReference>
<dbReference type="EMBL" id="JAPKMY010000008">
    <property type="protein sequence ID" value="MCX5468922.1"/>
    <property type="molecule type" value="Genomic_DNA"/>
</dbReference>
<dbReference type="SUPFAM" id="SSF160424">
    <property type="entry name" value="BH3703-like"/>
    <property type="match status" value="1"/>
</dbReference>
<comment type="caution">
    <text evidence="1">The sequence shown here is derived from an EMBL/GenBank/DDBJ whole genome shotgun (WGS) entry which is preliminary data.</text>
</comment>
<sequence length="113" mass="13494">MNKQIEILNDIVKYIHTNSIVNYDSFIFEYKFNPDEGWANFHLDYCKDNKSYLATIQKFDFSTLEDLSKKLHDEMQSHTGGDWRKFILTIDEQGKAKTQFIYEIQSCMDEFND</sequence>